<keyword evidence="5" id="KW-1185">Reference proteome</keyword>
<dbReference type="GO" id="GO:0016020">
    <property type="term" value="C:membrane"/>
    <property type="evidence" value="ECO:0007669"/>
    <property type="project" value="TreeGrafter"/>
</dbReference>
<organism evidence="4">
    <name type="scientific">Lentimicrobium saccharophilum</name>
    <dbReference type="NCBI Taxonomy" id="1678841"/>
    <lineage>
        <taxon>Bacteria</taxon>
        <taxon>Pseudomonadati</taxon>
        <taxon>Bacteroidota</taxon>
        <taxon>Bacteroidia</taxon>
        <taxon>Bacteroidales</taxon>
        <taxon>Lentimicrobiaceae</taxon>
        <taxon>Lentimicrobium</taxon>
    </lineage>
</organism>
<dbReference type="InterPro" id="IPR000873">
    <property type="entry name" value="AMP-dep_synth/lig_dom"/>
</dbReference>
<dbReference type="CDD" id="cd05907">
    <property type="entry name" value="VL_LC_FACS_like"/>
    <property type="match status" value="1"/>
</dbReference>
<dbReference type="Gene3D" id="3.40.50.12780">
    <property type="entry name" value="N-terminal domain of ligase-like"/>
    <property type="match status" value="1"/>
</dbReference>
<reference evidence="4" key="1">
    <citation type="journal article" date="2015" name="Genome Announc.">
        <title>Draft Genome Sequence of Bacteroidales Strain TBC1, a Novel Isolate from a Methanogenic Wastewater Treatment System.</title>
        <authorList>
            <person name="Tourlousse D.M."/>
            <person name="Matsuura N."/>
            <person name="Sun L."/>
            <person name="Toyonaga M."/>
            <person name="Kuroda K."/>
            <person name="Ohashi A."/>
            <person name="Cruz R."/>
            <person name="Yamaguchi T."/>
            <person name="Sekiguchi Y."/>
        </authorList>
    </citation>
    <scope>NUCLEOTIDE SEQUENCE [LARGE SCALE GENOMIC DNA]</scope>
    <source>
        <strain evidence="4">TBC1</strain>
    </source>
</reference>
<accession>A0A0S7BWG5</accession>
<dbReference type="STRING" id="1678841.TBC1_11645"/>
<dbReference type="SUPFAM" id="SSF56801">
    <property type="entry name" value="Acetyl-CoA synthetase-like"/>
    <property type="match status" value="1"/>
</dbReference>
<proteinExistence type="predicted"/>
<dbReference type="PATRIC" id="fig|1678841.3.peg.733"/>
<dbReference type="GO" id="GO:0004467">
    <property type="term" value="F:long-chain fatty acid-CoA ligase activity"/>
    <property type="evidence" value="ECO:0007669"/>
    <property type="project" value="TreeGrafter"/>
</dbReference>
<evidence type="ECO:0000256" key="2">
    <source>
        <dbReference type="ARBA" id="ARBA00022840"/>
    </source>
</evidence>
<dbReference type="Pfam" id="PF00501">
    <property type="entry name" value="AMP-binding"/>
    <property type="match status" value="1"/>
</dbReference>
<dbReference type="PANTHER" id="PTHR43272:SF33">
    <property type="entry name" value="AMP-BINDING DOMAIN-CONTAINING PROTEIN-RELATED"/>
    <property type="match status" value="1"/>
</dbReference>
<evidence type="ECO:0000313" key="4">
    <source>
        <dbReference type="EMBL" id="GAP42514.1"/>
    </source>
</evidence>
<dbReference type="PRINTS" id="PR00154">
    <property type="entry name" value="AMPBINDING"/>
</dbReference>
<gene>
    <name evidence="4" type="ORF">TBC1_11645</name>
</gene>
<evidence type="ECO:0000259" key="3">
    <source>
        <dbReference type="Pfam" id="PF00501"/>
    </source>
</evidence>
<dbReference type="EMBL" id="DF968182">
    <property type="protein sequence ID" value="GAP42514.1"/>
    <property type="molecule type" value="Genomic_DNA"/>
</dbReference>
<sequence length="612" mass="70332">MVTRIFDLLHLYRGTYAGKEDVFASKSQGKWVNISASGYIKQADCVSYALMALGICPGDRVATIMGNSPLWNFLDMGILQTGGVHVPVYPTLSIENYRFIFRDARVRVLFIGCRAAYQRIKPVLNELPDLQAYFVLEKQKGLKDWSDLIRLGRKNSNKELLGSIRSAIRPEDLATLIYTSGTTGRPKGVMLSHFNMVSNFTAVSQILDGREVNRALSFLPLCHVYERMLNYMYQYMGISVYYAESLDRLRENMREVRPEMFCAVPRVIEKSYATILRKGRNLKGIQKLIFFWALNLGHRFDFHLTRRWAFRLKLLLADRLVFRHWRRAFGDRLKIIVSGGAPLHPKLARVFWAAGIQVIEGYGLTETSPVIAVGTFEQGGVRFGTVGRPLPGVELKLAEDGEILVKGPNVMMGYYNRPDRNAEVFDEEGWFHTGDIGELVNGQYLKITDRKKEIFKTSLGKYIAPQVIENRIKESPFIESAMVIGENRNYPSALIVPNFEYLRSWCEAKGIEYSTNAEMSKTELVIQRIQREINELNETLDHTWQVRKFILMEKEWSVESGELSPTLKVRRTYMQEKYAALIAGMYGEQINYQPRRRGRKEKKTGKGFIRKK</sequence>
<dbReference type="GO" id="GO:0005524">
    <property type="term" value="F:ATP binding"/>
    <property type="evidence" value="ECO:0007669"/>
    <property type="project" value="UniProtKB-KW"/>
</dbReference>
<feature type="domain" description="AMP-dependent synthetase/ligase" evidence="3">
    <location>
        <begin position="30"/>
        <end position="415"/>
    </location>
</feature>
<evidence type="ECO:0000256" key="1">
    <source>
        <dbReference type="ARBA" id="ARBA00022741"/>
    </source>
</evidence>
<dbReference type="Pfam" id="PF23562">
    <property type="entry name" value="AMP-binding_C_3"/>
    <property type="match status" value="1"/>
</dbReference>
<keyword evidence="2" id="KW-0067">ATP-binding</keyword>
<name>A0A0S7BWG5_9BACT</name>
<dbReference type="AlphaFoldDB" id="A0A0S7BWG5"/>
<dbReference type="PANTHER" id="PTHR43272">
    <property type="entry name" value="LONG-CHAIN-FATTY-ACID--COA LIGASE"/>
    <property type="match status" value="1"/>
</dbReference>
<dbReference type="Proteomes" id="UP000053091">
    <property type="component" value="Unassembled WGS sequence"/>
</dbReference>
<evidence type="ECO:0000313" key="5">
    <source>
        <dbReference type="Proteomes" id="UP000053091"/>
    </source>
</evidence>
<dbReference type="PROSITE" id="PS00455">
    <property type="entry name" value="AMP_BINDING"/>
    <property type="match status" value="1"/>
</dbReference>
<dbReference type="InterPro" id="IPR020845">
    <property type="entry name" value="AMP-binding_CS"/>
</dbReference>
<protein>
    <submittedName>
        <fullName evidence="4">Long-chain acyl-CoA synthetase</fullName>
    </submittedName>
</protein>
<dbReference type="InterPro" id="IPR042099">
    <property type="entry name" value="ANL_N_sf"/>
</dbReference>
<dbReference type="InterPro" id="IPR020459">
    <property type="entry name" value="AMP-binding"/>
</dbReference>
<keyword evidence="1" id="KW-0547">Nucleotide-binding</keyword>